<accession>A0A918UQQ2</accession>
<dbReference type="PANTHER" id="PTHR43235:SF1">
    <property type="entry name" value="GLUTAMINE AMIDOTRANSFERASE PB2B2.05-RELATED"/>
    <property type="match status" value="1"/>
</dbReference>
<evidence type="ECO:0000313" key="1">
    <source>
        <dbReference type="EMBL" id="GGZ27368.1"/>
    </source>
</evidence>
<sequence length="241" mass="26120">MKPLIGISCCNRDVGGENAQTVKDRYVKSVIEYADCLAVLIPAITTGFEAKTLAGKLDGLMLTGSTSNIYTRFYDPDTPAGEGPFDVDRDGVSFAMIEAMIDAQKPVFGICRGFQEINVALGGTLRRDLGPKHHAPDTATFNDMFEFGHDVTLIDGGFFEEQLGGNLWVNSVHFQGVARLADGLTMEAVAPDGIVEAFSANLGGSQVVAVQWHPEWRPADYPDRQSFFQWLGQAARGEAVV</sequence>
<keyword evidence="1" id="KW-0378">Hydrolase</keyword>
<dbReference type="AlphaFoldDB" id="A0A918UQQ2"/>
<name>A0A918UQQ2_9CAUL</name>
<keyword evidence="2" id="KW-1185">Reference proteome</keyword>
<dbReference type="PANTHER" id="PTHR43235">
    <property type="entry name" value="GLUTAMINE AMIDOTRANSFERASE PB2B2.05-RELATED"/>
    <property type="match status" value="1"/>
</dbReference>
<dbReference type="GO" id="GO:0033969">
    <property type="term" value="F:gamma-glutamyl-gamma-aminobutyrate hydrolase activity"/>
    <property type="evidence" value="ECO:0007669"/>
    <property type="project" value="TreeGrafter"/>
</dbReference>
<proteinExistence type="predicted"/>
<dbReference type="GO" id="GO:0005829">
    <property type="term" value="C:cytosol"/>
    <property type="evidence" value="ECO:0007669"/>
    <property type="project" value="TreeGrafter"/>
</dbReference>
<dbReference type="InterPro" id="IPR029062">
    <property type="entry name" value="Class_I_gatase-like"/>
</dbReference>
<reference evidence="1" key="2">
    <citation type="submission" date="2020-09" db="EMBL/GenBank/DDBJ databases">
        <authorList>
            <person name="Sun Q."/>
            <person name="Kim S."/>
        </authorList>
    </citation>
    <scope>NUCLEOTIDE SEQUENCE</scope>
    <source>
        <strain evidence="1">KCTC 32296</strain>
    </source>
</reference>
<dbReference type="InterPro" id="IPR044668">
    <property type="entry name" value="PuuD-like"/>
</dbReference>
<gene>
    <name evidence="1" type="ORF">GCM10011273_11320</name>
</gene>
<dbReference type="EMBL" id="BMZB01000001">
    <property type="protein sequence ID" value="GGZ27368.1"/>
    <property type="molecule type" value="Genomic_DNA"/>
</dbReference>
<dbReference type="CDD" id="cd01745">
    <property type="entry name" value="GATase1_2"/>
    <property type="match status" value="1"/>
</dbReference>
<dbReference type="InterPro" id="IPR011697">
    <property type="entry name" value="Peptidase_C26"/>
</dbReference>
<protein>
    <submittedName>
        <fullName evidence="1">Gamma-glutamyl-gamma-aminobutyrate hydrolase</fullName>
    </submittedName>
</protein>
<evidence type="ECO:0000313" key="2">
    <source>
        <dbReference type="Proteomes" id="UP000662572"/>
    </source>
</evidence>
<reference evidence="1" key="1">
    <citation type="journal article" date="2014" name="Int. J. Syst. Evol. Microbiol.">
        <title>Complete genome sequence of Corynebacterium casei LMG S-19264T (=DSM 44701T), isolated from a smear-ripened cheese.</title>
        <authorList>
            <consortium name="US DOE Joint Genome Institute (JGI-PGF)"/>
            <person name="Walter F."/>
            <person name="Albersmeier A."/>
            <person name="Kalinowski J."/>
            <person name="Ruckert C."/>
        </authorList>
    </citation>
    <scope>NUCLEOTIDE SEQUENCE</scope>
    <source>
        <strain evidence="1">KCTC 32296</strain>
    </source>
</reference>
<dbReference type="SUPFAM" id="SSF52317">
    <property type="entry name" value="Class I glutamine amidotransferase-like"/>
    <property type="match status" value="1"/>
</dbReference>
<dbReference type="PROSITE" id="PS51273">
    <property type="entry name" value="GATASE_TYPE_1"/>
    <property type="match status" value="1"/>
</dbReference>
<dbReference type="Pfam" id="PF07722">
    <property type="entry name" value="Peptidase_C26"/>
    <property type="match status" value="1"/>
</dbReference>
<dbReference type="Gene3D" id="3.40.50.880">
    <property type="match status" value="1"/>
</dbReference>
<dbReference type="Proteomes" id="UP000662572">
    <property type="component" value="Unassembled WGS sequence"/>
</dbReference>
<dbReference type="GO" id="GO:0006598">
    <property type="term" value="P:polyamine catabolic process"/>
    <property type="evidence" value="ECO:0007669"/>
    <property type="project" value="TreeGrafter"/>
</dbReference>
<comment type="caution">
    <text evidence="1">The sequence shown here is derived from an EMBL/GenBank/DDBJ whole genome shotgun (WGS) entry which is preliminary data.</text>
</comment>
<dbReference type="RefSeq" id="WP_189485419.1">
    <property type="nucleotide sequence ID" value="NZ_BMZB01000001.1"/>
</dbReference>
<organism evidence="1 2">
    <name type="scientific">Asticcacaulis endophyticus</name>
    <dbReference type="NCBI Taxonomy" id="1395890"/>
    <lineage>
        <taxon>Bacteria</taxon>
        <taxon>Pseudomonadati</taxon>
        <taxon>Pseudomonadota</taxon>
        <taxon>Alphaproteobacteria</taxon>
        <taxon>Caulobacterales</taxon>
        <taxon>Caulobacteraceae</taxon>
        <taxon>Asticcacaulis</taxon>
    </lineage>
</organism>